<dbReference type="InterPro" id="IPR002130">
    <property type="entry name" value="Cyclophilin-type_PPIase_dom"/>
</dbReference>
<comment type="subcellular location">
    <subcellularLocation>
        <location evidence="1">Nucleus</location>
    </subcellularLocation>
</comment>
<dbReference type="PIRSF" id="PIRSF001467">
    <property type="entry name" value="Peptidylpro_ismrse"/>
    <property type="match status" value="1"/>
</dbReference>
<dbReference type="AlphaFoldDB" id="A0A1B6LZ73"/>
<proteinExistence type="inferred from homology"/>
<dbReference type="GO" id="GO:0003755">
    <property type="term" value="F:peptidyl-prolyl cis-trans isomerase activity"/>
    <property type="evidence" value="ECO:0007669"/>
    <property type="project" value="UniProtKB-UniRule"/>
</dbReference>
<keyword evidence="2" id="KW-0694">RNA-binding</keyword>
<protein>
    <recommendedName>
        <fullName evidence="6">Peptidyl-prolyl cis-trans isomerase</fullName>
        <shortName evidence="6">PPIase</shortName>
        <ecNumber evidence="6">5.2.1.8</ecNumber>
    </recommendedName>
</protein>
<evidence type="ECO:0000256" key="3">
    <source>
        <dbReference type="ARBA" id="ARBA00023110"/>
    </source>
</evidence>
<evidence type="ECO:0000313" key="9">
    <source>
        <dbReference type="EMBL" id="JAT28986.1"/>
    </source>
</evidence>
<evidence type="ECO:0000256" key="4">
    <source>
        <dbReference type="ARBA" id="ARBA00023235"/>
    </source>
</evidence>
<keyword evidence="4 6" id="KW-0413">Isomerase</keyword>
<evidence type="ECO:0000256" key="2">
    <source>
        <dbReference type="ARBA" id="ARBA00022884"/>
    </source>
</evidence>
<dbReference type="EMBL" id="GEBQ01010991">
    <property type="protein sequence ID" value="JAT28986.1"/>
    <property type="molecule type" value="Transcribed_RNA"/>
</dbReference>
<evidence type="ECO:0000313" key="8">
    <source>
        <dbReference type="EMBL" id="JAT12979.1"/>
    </source>
</evidence>
<dbReference type="Pfam" id="PF00160">
    <property type="entry name" value="Pro_isomerase"/>
    <property type="match status" value="1"/>
</dbReference>
<reference evidence="9" key="1">
    <citation type="submission" date="2015-11" db="EMBL/GenBank/DDBJ databases">
        <title>De novo transcriptome assembly of four potential Pierce s Disease insect vectors from Arizona vineyards.</title>
        <authorList>
            <person name="Tassone E.E."/>
        </authorList>
    </citation>
    <scope>NUCLEOTIDE SEQUENCE</scope>
</reference>
<evidence type="ECO:0000256" key="1">
    <source>
        <dbReference type="ARBA" id="ARBA00004123"/>
    </source>
</evidence>
<dbReference type="Gene3D" id="2.40.100.10">
    <property type="entry name" value="Cyclophilin-like"/>
    <property type="match status" value="1"/>
</dbReference>
<dbReference type="SUPFAM" id="SSF50891">
    <property type="entry name" value="Cyclophilin-like"/>
    <property type="match status" value="1"/>
</dbReference>
<dbReference type="CDD" id="cd01921">
    <property type="entry name" value="cyclophilin_RRM"/>
    <property type="match status" value="1"/>
</dbReference>
<dbReference type="PANTHER" id="PTHR45843">
    <property type="entry name" value="PEPTIDYL-PROLYL CIS-TRANS ISOMERASE-LIKE 4"/>
    <property type="match status" value="1"/>
</dbReference>
<dbReference type="InterPro" id="IPR029000">
    <property type="entry name" value="Cyclophilin-like_dom_sf"/>
</dbReference>
<dbReference type="GO" id="GO:0005634">
    <property type="term" value="C:nucleus"/>
    <property type="evidence" value="ECO:0007669"/>
    <property type="project" value="UniProtKB-SubCell"/>
</dbReference>
<dbReference type="PANTHER" id="PTHR45843:SF1">
    <property type="entry name" value="PEPTIDYL-PROLYL CIS-TRANS ISOMERASE-LIKE 4"/>
    <property type="match status" value="1"/>
</dbReference>
<gene>
    <name evidence="8" type="ORF">g.48242</name>
    <name evidence="9" type="ORF">g.48243</name>
</gene>
<dbReference type="GO" id="GO:0003723">
    <property type="term" value="F:RNA binding"/>
    <property type="evidence" value="ECO:0007669"/>
    <property type="project" value="UniProtKB-KW"/>
</dbReference>
<dbReference type="PRINTS" id="PR00153">
    <property type="entry name" value="CSAPPISMRASE"/>
</dbReference>
<keyword evidence="3 6" id="KW-0697">Rotamase</keyword>
<evidence type="ECO:0000259" key="7">
    <source>
        <dbReference type="PROSITE" id="PS50072"/>
    </source>
</evidence>
<dbReference type="EMBL" id="GEBQ01026998">
    <property type="protein sequence ID" value="JAT12979.1"/>
    <property type="molecule type" value="Transcribed_RNA"/>
</dbReference>
<evidence type="ECO:0000256" key="5">
    <source>
        <dbReference type="ARBA" id="ARBA00023242"/>
    </source>
</evidence>
<dbReference type="InterPro" id="IPR035542">
    <property type="entry name" value="CRIP"/>
</dbReference>
<keyword evidence="5" id="KW-0539">Nucleus</keyword>
<evidence type="ECO:0000256" key="6">
    <source>
        <dbReference type="RuleBase" id="RU363019"/>
    </source>
</evidence>
<accession>A0A1B6LZ73</accession>
<dbReference type="EC" id="5.2.1.8" evidence="6"/>
<dbReference type="InterPro" id="IPR035538">
    <property type="entry name" value="Cyclophilin_PPIL4"/>
</dbReference>
<feature type="domain" description="PPIase cyclophilin-type" evidence="7">
    <location>
        <begin position="1"/>
        <end position="161"/>
    </location>
</feature>
<comment type="catalytic activity">
    <reaction evidence="6">
        <text>[protein]-peptidylproline (omega=180) = [protein]-peptidylproline (omega=0)</text>
        <dbReference type="Rhea" id="RHEA:16237"/>
        <dbReference type="Rhea" id="RHEA-COMP:10747"/>
        <dbReference type="Rhea" id="RHEA-COMP:10748"/>
        <dbReference type="ChEBI" id="CHEBI:83833"/>
        <dbReference type="ChEBI" id="CHEBI:83834"/>
        <dbReference type="EC" id="5.2.1.8"/>
    </reaction>
</comment>
<comment type="function">
    <text evidence="6">PPIases accelerate the folding of proteins. It catalyzes the cis-trans isomerization of proline imidic peptide bonds in oligopeptides.</text>
</comment>
<organism evidence="9">
    <name type="scientific">Graphocephala atropunctata</name>
    <dbReference type="NCBI Taxonomy" id="36148"/>
    <lineage>
        <taxon>Eukaryota</taxon>
        <taxon>Metazoa</taxon>
        <taxon>Ecdysozoa</taxon>
        <taxon>Arthropoda</taxon>
        <taxon>Hexapoda</taxon>
        <taxon>Insecta</taxon>
        <taxon>Pterygota</taxon>
        <taxon>Neoptera</taxon>
        <taxon>Paraneoptera</taxon>
        <taxon>Hemiptera</taxon>
        <taxon>Auchenorrhyncha</taxon>
        <taxon>Membracoidea</taxon>
        <taxon>Cicadellidae</taxon>
        <taxon>Cicadellinae</taxon>
        <taxon>Cicadellini</taxon>
        <taxon>Graphocephala</taxon>
    </lineage>
</organism>
<sequence length="173" mass="19389">MAVVVETTIGDFTIDLFVDARPQACKNFLKLCKMKYYNFCLFHSVQPNFLAQTGDPTGTGNGGESIYGLLYGENARYFEAEMMPKLKHHKPGLVSMVNCGNNMLGSQFFVTLGEELVSLDQEHCVFGEITEGVEIVLRLNEAICDTLHRPYKDIRPIADGEVTTAEPWWLRCG</sequence>
<dbReference type="PROSITE" id="PS50072">
    <property type="entry name" value="CSA_PPIASE_2"/>
    <property type="match status" value="1"/>
</dbReference>
<comment type="similarity">
    <text evidence="6">Belongs to the cyclophilin-type PPIase family.</text>
</comment>
<dbReference type="InterPro" id="IPR024936">
    <property type="entry name" value="Cyclophilin-type_PPIase"/>
</dbReference>
<name>A0A1B6LZ73_9HEMI</name>